<protein>
    <recommendedName>
        <fullName evidence="1">DUF936 domain-containing protein</fullName>
    </recommendedName>
</protein>
<accession>A0ABD1TSY3</accession>
<dbReference type="PANTHER" id="PTHR31928">
    <property type="entry name" value="EXPRESSED PROTEIN"/>
    <property type="match status" value="1"/>
</dbReference>
<name>A0ABD1TSY3_9LAMI</name>
<dbReference type="Proteomes" id="UP001604277">
    <property type="component" value="Unassembled WGS sequence"/>
</dbReference>
<feature type="domain" description="DUF936" evidence="1">
    <location>
        <begin position="4"/>
        <end position="120"/>
    </location>
</feature>
<evidence type="ECO:0000313" key="2">
    <source>
        <dbReference type="EMBL" id="KAL2515555.1"/>
    </source>
</evidence>
<gene>
    <name evidence="2" type="ORF">Fot_29526</name>
</gene>
<sequence>MATLTPGILLKLLQSMNSHTSHRRPPFPAPPGHWNRVGPFYSQFALAHHGFYVELSDSLNSTYVSLSDQDTDLILTNRLQLGQFVHLDRFIFDYPPVSIASNVRPIAGRHPFIGTSEPLIAWILPSRNGFVIQPVSNFDPSGDPIGAYLSRTRRKRHIRAQVVTVERVRKRVEEVFIPREIEAKIDVVWEEGTSGGEGSVAAGKSGKRSTFLVPPKCAVVFLVSLRCFLTNLVQIKF</sequence>
<dbReference type="PANTHER" id="PTHR31928:SF3">
    <property type="entry name" value="EXPRESSED PROTEIN"/>
    <property type="match status" value="1"/>
</dbReference>
<dbReference type="EMBL" id="JBFOLJ010000008">
    <property type="protein sequence ID" value="KAL2515555.1"/>
    <property type="molecule type" value="Genomic_DNA"/>
</dbReference>
<organism evidence="2 3">
    <name type="scientific">Forsythia ovata</name>
    <dbReference type="NCBI Taxonomy" id="205694"/>
    <lineage>
        <taxon>Eukaryota</taxon>
        <taxon>Viridiplantae</taxon>
        <taxon>Streptophyta</taxon>
        <taxon>Embryophyta</taxon>
        <taxon>Tracheophyta</taxon>
        <taxon>Spermatophyta</taxon>
        <taxon>Magnoliopsida</taxon>
        <taxon>eudicotyledons</taxon>
        <taxon>Gunneridae</taxon>
        <taxon>Pentapetalae</taxon>
        <taxon>asterids</taxon>
        <taxon>lamiids</taxon>
        <taxon>Lamiales</taxon>
        <taxon>Oleaceae</taxon>
        <taxon>Forsythieae</taxon>
        <taxon>Forsythia</taxon>
    </lineage>
</organism>
<dbReference type="AlphaFoldDB" id="A0ABD1TSY3"/>
<dbReference type="InterPro" id="IPR048297">
    <property type="entry name" value="DUF936_dom_pln"/>
</dbReference>
<evidence type="ECO:0000313" key="3">
    <source>
        <dbReference type="Proteomes" id="UP001604277"/>
    </source>
</evidence>
<comment type="caution">
    <text evidence="2">The sequence shown here is derived from an EMBL/GenBank/DDBJ whole genome shotgun (WGS) entry which is preliminary data.</text>
</comment>
<dbReference type="InterPro" id="IPR010341">
    <property type="entry name" value="DUF936_pln"/>
</dbReference>
<evidence type="ECO:0000259" key="1">
    <source>
        <dbReference type="Pfam" id="PF06075"/>
    </source>
</evidence>
<keyword evidence="3" id="KW-1185">Reference proteome</keyword>
<proteinExistence type="predicted"/>
<reference evidence="3" key="1">
    <citation type="submission" date="2024-07" db="EMBL/GenBank/DDBJ databases">
        <title>Two chromosome-level genome assemblies of Korean endemic species Abeliophyllum distichum and Forsythia ovata (Oleaceae).</title>
        <authorList>
            <person name="Jang H."/>
        </authorList>
    </citation>
    <scope>NUCLEOTIDE SEQUENCE [LARGE SCALE GENOMIC DNA]</scope>
</reference>
<dbReference type="Pfam" id="PF06075">
    <property type="entry name" value="DUF936"/>
    <property type="match status" value="1"/>
</dbReference>